<protein>
    <recommendedName>
        <fullName evidence="2">T6SS Phospholipase effector Tle1-like catalytic domain-containing protein</fullName>
    </recommendedName>
</protein>
<feature type="region of interest" description="Disordered" evidence="1">
    <location>
        <begin position="573"/>
        <end position="602"/>
    </location>
</feature>
<evidence type="ECO:0000256" key="1">
    <source>
        <dbReference type="SAM" id="MobiDB-lite"/>
    </source>
</evidence>
<feature type="region of interest" description="Disordered" evidence="1">
    <location>
        <begin position="501"/>
        <end position="551"/>
    </location>
</feature>
<dbReference type="Proteomes" id="UP001152024">
    <property type="component" value="Unassembled WGS sequence"/>
</dbReference>
<gene>
    <name evidence="3" type="ORF">NW768_011111</name>
</gene>
<dbReference type="PANTHER" id="PTHR33840:SF1">
    <property type="entry name" value="TLE1 PHOSPHOLIPASE DOMAIN-CONTAINING PROTEIN"/>
    <property type="match status" value="1"/>
</dbReference>
<evidence type="ECO:0000313" key="4">
    <source>
        <dbReference type="Proteomes" id="UP001152024"/>
    </source>
</evidence>
<feature type="compositionally biased region" description="Polar residues" evidence="1">
    <location>
        <begin position="578"/>
        <end position="592"/>
    </location>
</feature>
<comment type="caution">
    <text evidence="3">The sequence shown here is derived from an EMBL/GenBank/DDBJ whole genome shotgun (WGS) entry which is preliminary data.</text>
</comment>
<feature type="compositionally biased region" description="Low complexity" evidence="1">
    <location>
        <begin position="440"/>
        <end position="456"/>
    </location>
</feature>
<feature type="region of interest" description="Disordered" evidence="1">
    <location>
        <begin position="429"/>
        <end position="467"/>
    </location>
</feature>
<dbReference type="InterPro" id="IPR018712">
    <property type="entry name" value="Tle1-like_cat"/>
</dbReference>
<feature type="compositionally biased region" description="Polar residues" evidence="1">
    <location>
        <begin position="538"/>
        <end position="548"/>
    </location>
</feature>
<feature type="domain" description="T6SS Phospholipase effector Tle1-like catalytic" evidence="2">
    <location>
        <begin position="3"/>
        <end position="257"/>
    </location>
</feature>
<dbReference type="EMBL" id="JAOQBH010000026">
    <property type="protein sequence ID" value="KAJ4116139.1"/>
    <property type="molecule type" value="Genomic_DNA"/>
</dbReference>
<name>A0ABQ8QYF0_FUSEQ</name>
<organism evidence="3 4">
    <name type="scientific">Fusarium equiseti</name>
    <name type="common">Fusarium scirpi</name>
    <dbReference type="NCBI Taxonomy" id="61235"/>
    <lineage>
        <taxon>Eukaryota</taxon>
        <taxon>Fungi</taxon>
        <taxon>Dikarya</taxon>
        <taxon>Ascomycota</taxon>
        <taxon>Pezizomycotina</taxon>
        <taxon>Sordariomycetes</taxon>
        <taxon>Hypocreomycetidae</taxon>
        <taxon>Hypocreales</taxon>
        <taxon>Nectriaceae</taxon>
        <taxon>Fusarium</taxon>
        <taxon>Fusarium incarnatum-equiseti species complex</taxon>
    </lineage>
</organism>
<keyword evidence="4" id="KW-1185">Reference proteome</keyword>
<evidence type="ECO:0000259" key="2">
    <source>
        <dbReference type="Pfam" id="PF09994"/>
    </source>
</evidence>
<dbReference type="PANTHER" id="PTHR33840">
    <property type="match status" value="1"/>
</dbReference>
<dbReference type="Pfam" id="PF09994">
    <property type="entry name" value="T6SS_Tle1-like_cat"/>
    <property type="match status" value="1"/>
</dbReference>
<evidence type="ECO:0000313" key="3">
    <source>
        <dbReference type="EMBL" id="KAJ4116139.1"/>
    </source>
</evidence>
<proteinExistence type="predicted"/>
<accession>A0ABQ8QYF0</accession>
<sequence length="632" mass="71455">MPKRIIVCCDGTGNDTRTNKQVWSNVGRIADCIVKDDNQIVGYLDGIGVGQCRVSSTVNMATGYGIDDKILKAYKFICTFYKSGDSVILTGFSRGAFTARCVTAFISDVGILSPKNSNIKNIKKIFVGWKELMNSPKEAEKRRQLFYKYNGKDESRRMIKALALWDTVSSLHFTPSDKSLYLVNTSLPGNVEYVFHALSLEEERRLFLPAIWQGNRPSTVKEIKQCWFRGTHSHVGGSHEQSSFHYANVSLMWMVTQIMKHEIIGLDEDQLKRVIASDGTAKDGWKSRPDLGIADSNTAGWRFLGKATQQPDGRRQQGRGMAECFHWSAVDQQGQIIEPFPPLKAATDLSRLAVEPVRQLEYEAIGWPGRYYQLTDQYTEWPGDPSPTSISQSQIFDLERPCKTGEGYDYLVRDSRFYNVFYLQRPQDDASRSPLDMEESTSFPAASSSTASSMSSVGPRNVGSSSRTAVIAEDTGYSEYRLVDPSTGYCPTYAERFTTSTTSSFRPNYGMSTTAGTDDPAYANHDSNVPDEQRYPPYQTNYADSPNSEVYDANRDSYYQRSVEDMDIYGTTDDKRQSQAVHASTSTASEQHIFQRDPETTEVYSQDWAVDNRRYEAERYRRSKARTSRRKR</sequence>
<reference evidence="3" key="1">
    <citation type="submission" date="2022-09" db="EMBL/GenBank/DDBJ databases">
        <title>Fusarium specimens isolated from Avocado Roots.</title>
        <authorList>
            <person name="Stajich J."/>
            <person name="Roper C."/>
            <person name="Heimlech-Rivalta G."/>
        </authorList>
    </citation>
    <scope>NUCLEOTIDE SEQUENCE</scope>
    <source>
        <strain evidence="3">CF00095</strain>
    </source>
</reference>